<dbReference type="EMBL" id="FNYC01000002">
    <property type="protein sequence ID" value="SEI71807.1"/>
    <property type="molecule type" value="Genomic_DNA"/>
</dbReference>
<dbReference type="AlphaFoldDB" id="A0A1H6T402"/>
<evidence type="ECO:0000313" key="1">
    <source>
        <dbReference type="EMBL" id="SEI71807.1"/>
    </source>
</evidence>
<dbReference type="Proteomes" id="UP000199420">
    <property type="component" value="Unassembled WGS sequence"/>
</dbReference>
<organism evidence="1 2">
    <name type="scientific">Frateuria terrea</name>
    <dbReference type="NCBI Taxonomy" id="529704"/>
    <lineage>
        <taxon>Bacteria</taxon>
        <taxon>Pseudomonadati</taxon>
        <taxon>Pseudomonadota</taxon>
        <taxon>Gammaproteobacteria</taxon>
        <taxon>Lysobacterales</taxon>
        <taxon>Rhodanobacteraceae</taxon>
        <taxon>Frateuria</taxon>
    </lineage>
</organism>
<protein>
    <submittedName>
        <fullName evidence="1">Uncharacterized protein</fullName>
    </submittedName>
</protein>
<gene>
    <name evidence="1" type="ORF">SAMN04487997_1570</name>
</gene>
<accession>A0A1H6T402</accession>
<proteinExistence type="predicted"/>
<dbReference type="STRING" id="529704.SAMN02927913_1485"/>
<evidence type="ECO:0000313" key="2">
    <source>
        <dbReference type="Proteomes" id="UP000199420"/>
    </source>
</evidence>
<sequence length="49" mass="5036">MLVPPTRGALAMMLRLGCLAAMVSGLLLVRVLARQAILDAATAGRCRGG</sequence>
<reference evidence="1 2" key="1">
    <citation type="submission" date="2016-10" db="EMBL/GenBank/DDBJ databases">
        <authorList>
            <person name="de Groot N.N."/>
        </authorList>
    </citation>
    <scope>NUCLEOTIDE SEQUENCE [LARGE SCALE GENOMIC DNA]</scope>
    <source>
        <strain evidence="1 2">DSM 26515</strain>
    </source>
</reference>
<keyword evidence="2" id="KW-1185">Reference proteome</keyword>
<name>A0A1H6T402_9GAMM</name>